<evidence type="ECO:0000313" key="2">
    <source>
        <dbReference type="Proteomes" id="UP000094801"/>
    </source>
</evidence>
<sequence length="91" mass="10608">MMQKQLNLLNISSKESLYSIIRTYLRYEFVLDSAQPTVIATRKHTINLVRHLTAITSTCERKRPYLFFSLRLASNTAASSTRFYRSVAFRT</sequence>
<name>A0A1E4SYY6_9ASCO</name>
<proteinExistence type="predicted"/>
<keyword evidence="2" id="KW-1185">Reference proteome</keyword>
<accession>A0A1E4SYY6</accession>
<dbReference type="Proteomes" id="UP000094801">
    <property type="component" value="Unassembled WGS sequence"/>
</dbReference>
<gene>
    <name evidence="1" type="ORF">CANARDRAFT_28871</name>
</gene>
<dbReference type="EMBL" id="KV453855">
    <property type="protein sequence ID" value="ODV84725.1"/>
    <property type="molecule type" value="Genomic_DNA"/>
</dbReference>
<evidence type="ECO:0000313" key="1">
    <source>
        <dbReference type="EMBL" id="ODV84725.1"/>
    </source>
</evidence>
<dbReference type="AlphaFoldDB" id="A0A1E4SYY6"/>
<organism evidence="1 2">
    <name type="scientific">[Candida] arabinofermentans NRRL YB-2248</name>
    <dbReference type="NCBI Taxonomy" id="983967"/>
    <lineage>
        <taxon>Eukaryota</taxon>
        <taxon>Fungi</taxon>
        <taxon>Dikarya</taxon>
        <taxon>Ascomycota</taxon>
        <taxon>Saccharomycotina</taxon>
        <taxon>Pichiomycetes</taxon>
        <taxon>Pichiales</taxon>
        <taxon>Pichiaceae</taxon>
        <taxon>Ogataea</taxon>
        <taxon>Ogataea/Candida clade</taxon>
    </lineage>
</organism>
<protein>
    <submittedName>
        <fullName evidence="1">Uncharacterized protein</fullName>
    </submittedName>
</protein>
<reference evidence="2" key="1">
    <citation type="submission" date="2016-04" db="EMBL/GenBank/DDBJ databases">
        <title>Comparative genomics of biotechnologically important yeasts.</title>
        <authorList>
            <consortium name="DOE Joint Genome Institute"/>
            <person name="Riley R."/>
            <person name="Haridas S."/>
            <person name="Wolfe K.H."/>
            <person name="Lopes M.R."/>
            <person name="Hittinger C.T."/>
            <person name="Goker M."/>
            <person name="Salamov A."/>
            <person name="Wisecaver J."/>
            <person name="Long T.M."/>
            <person name="Aerts A.L."/>
            <person name="Barry K."/>
            <person name="Choi C."/>
            <person name="Clum A."/>
            <person name="Coughlan A.Y."/>
            <person name="Deshpande S."/>
            <person name="Douglass A.P."/>
            <person name="Hanson S.J."/>
            <person name="Klenk H.-P."/>
            <person name="Labutti K."/>
            <person name="Lapidus A."/>
            <person name="Lindquist E."/>
            <person name="Lipzen A."/>
            <person name="Meier-Kolthoff J.P."/>
            <person name="Ohm R.A."/>
            <person name="Otillar R.P."/>
            <person name="Pangilinan J."/>
            <person name="Peng Y."/>
            <person name="Rokas A."/>
            <person name="Rosa C.A."/>
            <person name="Scheuner C."/>
            <person name="Sibirny A.A."/>
            <person name="Slot J.C."/>
            <person name="Stielow J.B."/>
            <person name="Sun H."/>
            <person name="Kurtzman C.P."/>
            <person name="Blackwell M."/>
            <person name="Grigoriev I.V."/>
            <person name="Jeffries T.W."/>
        </authorList>
    </citation>
    <scope>NUCLEOTIDE SEQUENCE [LARGE SCALE GENOMIC DNA]</scope>
    <source>
        <strain evidence="2">NRRL YB-2248</strain>
    </source>
</reference>